<proteinExistence type="predicted"/>
<evidence type="ECO:0000256" key="1">
    <source>
        <dbReference type="ARBA" id="ARBA00022729"/>
    </source>
</evidence>
<name>A0A7M2Y699_9FLAO</name>
<organism evidence="3 4">
    <name type="scientific">Kaistella flava</name>
    <name type="common">ex Peng et al. 2021</name>
    <dbReference type="NCBI Taxonomy" id="2038776"/>
    <lineage>
        <taxon>Bacteria</taxon>
        <taxon>Pseudomonadati</taxon>
        <taxon>Bacteroidota</taxon>
        <taxon>Flavobacteriia</taxon>
        <taxon>Flavobacteriales</taxon>
        <taxon>Weeksellaceae</taxon>
        <taxon>Chryseobacterium group</taxon>
        <taxon>Kaistella</taxon>
    </lineage>
</organism>
<dbReference type="InterPro" id="IPR011250">
    <property type="entry name" value="OMP/PagP_B-barrel"/>
</dbReference>
<reference evidence="3 4" key="1">
    <citation type="submission" date="2019-05" db="EMBL/GenBank/DDBJ databases">
        <title>Chryseobacterium sp. isolated from King George Island, maritime Antarctica.</title>
        <authorList>
            <person name="Peng X."/>
        </authorList>
    </citation>
    <scope>NUCLEOTIDE SEQUENCE [LARGE SCALE GENOMIC DNA]</scope>
    <source>
        <strain evidence="3 4">7-3A</strain>
    </source>
</reference>
<dbReference type="Proteomes" id="UP000594195">
    <property type="component" value="Chromosome"/>
</dbReference>
<gene>
    <name evidence="3" type="ORF">Q73A0000_02790</name>
</gene>
<dbReference type="KEGG" id="kfa:Q73A0000_02790"/>
<evidence type="ECO:0000259" key="2">
    <source>
        <dbReference type="Pfam" id="PF13505"/>
    </source>
</evidence>
<dbReference type="InterPro" id="IPR018550">
    <property type="entry name" value="Lipid-A_deacylase-rel"/>
</dbReference>
<evidence type="ECO:0000313" key="4">
    <source>
        <dbReference type="Proteomes" id="UP000594195"/>
    </source>
</evidence>
<sequence>MNSVSVPHWAARLVLFGYDFNQYLSAQITYMRPVYWVRYNYTRRNPDINQPHPIEGSSSVRMNIGGLTLKSKLPISNKLSAYGEAGLGIITRHGFIDTFGESVVKDASYASVLLGLGLKYHFNDKWALQLQSNYSPENTKFKQPATSFIGTGFSYNFRPFTPEKLEKTKELGYIHPKQWIQFGITNNFMGYGINNAVSSKYLPIFWGGHAEVKNGLSIIYQRNIFHGAKVFALDWGINLSGWETNVKNDKFFTLSIFPAFRLNYLHTTDFDAYFYYSVAAPTYISETILDGHKMGGKFTFMDNMGTGVFFGPKRNLNAEVKIGHYSNGNIFTDNEAVKIPLSLSLGYAF</sequence>
<dbReference type="Pfam" id="PF13505">
    <property type="entry name" value="OMP_b-brl"/>
    <property type="match status" value="1"/>
</dbReference>
<dbReference type="AlphaFoldDB" id="A0A7M2Y699"/>
<accession>A0A7M2Y699</accession>
<dbReference type="EMBL" id="CP040442">
    <property type="protein sequence ID" value="QOW09359.1"/>
    <property type="molecule type" value="Genomic_DNA"/>
</dbReference>
<dbReference type="Pfam" id="PF09411">
    <property type="entry name" value="PagL"/>
    <property type="match status" value="1"/>
</dbReference>
<keyword evidence="1" id="KW-0732">Signal</keyword>
<protein>
    <recommendedName>
        <fullName evidence="2">Outer membrane protein beta-barrel domain-containing protein</fullName>
    </recommendedName>
</protein>
<dbReference type="Gene3D" id="2.40.160.20">
    <property type="match status" value="2"/>
</dbReference>
<feature type="domain" description="Outer membrane protein beta-barrel" evidence="2">
    <location>
        <begin position="17"/>
        <end position="157"/>
    </location>
</feature>
<keyword evidence="4" id="KW-1185">Reference proteome</keyword>
<dbReference type="SUPFAM" id="SSF56925">
    <property type="entry name" value="OMPA-like"/>
    <property type="match status" value="1"/>
</dbReference>
<evidence type="ECO:0000313" key="3">
    <source>
        <dbReference type="EMBL" id="QOW09359.1"/>
    </source>
</evidence>
<dbReference type="InterPro" id="IPR027385">
    <property type="entry name" value="Beta-barrel_OMP"/>
</dbReference>